<evidence type="ECO:0000313" key="7">
    <source>
        <dbReference type="Proteomes" id="UP000694523"/>
    </source>
</evidence>
<keyword evidence="3" id="KW-0342">GTP-binding</keyword>
<evidence type="ECO:0000256" key="2">
    <source>
        <dbReference type="ARBA" id="ARBA00022741"/>
    </source>
</evidence>
<organism evidence="6 7">
    <name type="scientific">Neogobius melanostomus</name>
    <name type="common">round goby</name>
    <dbReference type="NCBI Taxonomy" id="47308"/>
    <lineage>
        <taxon>Eukaryota</taxon>
        <taxon>Metazoa</taxon>
        <taxon>Chordata</taxon>
        <taxon>Craniata</taxon>
        <taxon>Vertebrata</taxon>
        <taxon>Euteleostomi</taxon>
        <taxon>Actinopterygii</taxon>
        <taxon>Neopterygii</taxon>
        <taxon>Teleostei</taxon>
        <taxon>Neoteleostei</taxon>
        <taxon>Acanthomorphata</taxon>
        <taxon>Gobiaria</taxon>
        <taxon>Gobiiformes</taxon>
        <taxon>Gobioidei</taxon>
        <taxon>Gobiidae</taxon>
        <taxon>Benthophilinae</taxon>
        <taxon>Neogobiini</taxon>
        <taxon>Neogobius</taxon>
    </lineage>
</organism>
<evidence type="ECO:0000259" key="5">
    <source>
        <dbReference type="PROSITE" id="PS51720"/>
    </source>
</evidence>
<dbReference type="AlphaFoldDB" id="A0A8C6UAK1"/>
<keyword evidence="4" id="KW-0175">Coiled coil</keyword>
<evidence type="ECO:0000256" key="4">
    <source>
        <dbReference type="SAM" id="Coils"/>
    </source>
</evidence>
<dbReference type="PROSITE" id="PS51720">
    <property type="entry name" value="G_AIG1"/>
    <property type="match status" value="1"/>
</dbReference>
<sequence length="325" mass="37809">ERGYCGKRGGVRRSSEQSRECLRIVVIGRTGNGKSATANTILGRERFKSAMHPKSVTKVCEKAEGEVDGQRVVVVDTPGLFDTSLTNKEVQEELVKCITMLAPGPHVFLLVLHIGRFTNEEKQSVDLIKKYFGKKASPFIIILFTKGDCLKKDMSIERYIEESDESLKKIIRDCGGRFQLFDNEDKNNRSQVEQLLEKANTMVLENGKSCYTTEMFQEAEVAIKKAMKRLLQENEEEMRRKEEELRVRHKQEIEAMEKWMREERAEIEQRRKREIAELEDKIKQEQALRNSEQKQREVEDSERKALSLILKSESLISFFIFFKYI</sequence>
<reference evidence="6" key="1">
    <citation type="submission" date="2025-08" db="UniProtKB">
        <authorList>
            <consortium name="Ensembl"/>
        </authorList>
    </citation>
    <scope>IDENTIFICATION</scope>
</reference>
<dbReference type="InterPro" id="IPR027417">
    <property type="entry name" value="P-loop_NTPase"/>
</dbReference>
<dbReference type="CDD" id="cd01852">
    <property type="entry name" value="AIG1"/>
    <property type="match status" value="1"/>
</dbReference>
<dbReference type="Pfam" id="PF04548">
    <property type="entry name" value="AIG1"/>
    <property type="match status" value="1"/>
</dbReference>
<evidence type="ECO:0000313" key="6">
    <source>
        <dbReference type="Ensembl" id="ENSNMLP00000029996.1"/>
    </source>
</evidence>
<evidence type="ECO:0000256" key="1">
    <source>
        <dbReference type="ARBA" id="ARBA00008535"/>
    </source>
</evidence>
<dbReference type="Gene3D" id="3.40.50.300">
    <property type="entry name" value="P-loop containing nucleotide triphosphate hydrolases"/>
    <property type="match status" value="1"/>
</dbReference>
<keyword evidence="2" id="KW-0547">Nucleotide-binding</keyword>
<dbReference type="InterPro" id="IPR006703">
    <property type="entry name" value="G_AIG1"/>
</dbReference>
<dbReference type="InterPro" id="IPR045058">
    <property type="entry name" value="GIMA/IAN/Toc"/>
</dbReference>
<proteinExistence type="inferred from homology"/>
<name>A0A8C6UAK1_9GOBI</name>
<dbReference type="Proteomes" id="UP000694523">
    <property type="component" value="Unplaced"/>
</dbReference>
<dbReference type="PANTHER" id="PTHR10903">
    <property type="entry name" value="GTPASE, IMAP FAMILY MEMBER-RELATED"/>
    <property type="match status" value="1"/>
</dbReference>
<keyword evidence="7" id="KW-1185">Reference proteome</keyword>
<protein>
    <recommendedName>
        <fullName evidence="5">AIG1-type G domain-containing protein</fullName>
    </recommendedName>
</protein>
<dbReference type="PANTHER" id="PTHR10903:SF170">
    <property type="entry name" value="GTPASE IMAP FAMILY MEMBER 7"/>
    <property type="match status" value="1"/>
</dbReference>
<dbReference type="Ensembl" id="ENSNMLT00000033454.1">
    <property type="protein sequence ID" value="ENSNMLP00000029996.1"/>
    <property type="gene ID" value="ENSNMLG00000018969.1"/>
</dbReference>
<reference evidence="6" key="2">
    <citation type="submission" date="2025-09" db="UniProtKB">
        <authorList>
            <consortium name="Ensembl"/>
        </authorList>
    </citation>
    <scope>IDENTIFICATION</scope>
</reference>
<evidence type="ECO:0000256" key="3">
    <source>
        <dbReference type="ARBA" id="ARBA00023134"/>
    </source>
</evidence>
<comment type="similarity">
    <text evidence="1">Belongs to the TRAFAC class TrmE-Era-EngA-EngB-Septin-like GTPase superfamily. AIG1/Toc34/Toc159-like paraseptin GTPase family. IAN subfamily.</text>
</comment>
<feature type="domain" description="AIG1-type G" evidence="5">
    <location>
        <begin position="19"/>
        <end position="220"/>
    </location>
</feature>
<dbReference type="FunFam" id="3.40.50.300:FF:000366">
    <property type="entry name" value="GTPase, IMAP family member 2"/>
    <property type="match status" value="1"/>
</dbReference>
<dbReference type="SUPFAM" id="SSF52540">
    <property type="entry name" value="P-loop containing nucleoside triphosphate hydrolases"/>
    <property type="match status" value="1"/>
</dbReference>
<accession>A0A8C6UAK1</accession>
<dbReference type="GO" id="GO:0005525">
    <property type="term" value="F:GTP binding"/>
    <property type="evidence" value="ECO:0007669"/>
    <property type="project" value="UniProtKB-KW"/>
</dbReference>
<feature type="coiled-coil region" evidence="4">
    <location>
        <begin position="216"/>
        <end position="304"/>
    </location>
</feature>